<evidence type="ECO:0000256" key="12">
    <source>
        <dbReference type="HAMAP-Rule" id="MF_00492"/>
    </source>
</evidence>
<evidence type="ECO:0000313" key="14">
    <source>
        <dbReference type="EMBL" id="SAK76422.1"/>
    </source>
</evidence>
<dbReference type="SUPFAM" id="SSF51569">
    <property type="entry name" value="Aldolase"/>
    <property type="match status" value="1"/>
</dbReference>
<dbReference type="InterPro" id="IPR001585">
    <property type="entry name" value="TAL/FSA"/>
</dbReference>
<dbReference type="GO" id="GO:0006098">
    <property type="term" value="P:pentose-phosphate shunt"/>
    <property type="evidence" value="ECO:0007669"/>
    <property type="project" value="UniProtKB-UniRule"/>
</dbReference>
<evidence type="ECO:0000256" key="8">
    <source>
        <dbReference type="ARBA" id="ARBA00022679"/>
    </source>
</evidence>
<comment type="caution">
    <text evidence="14">The sequence shown here is derived from an EMBL/GenBank/DDBJ whole genome shotgun (WGS) entry which is preliminary data.</text>
</comment>
<reference evidence="14" key="1">
    <citation type="submission" date="2016-01" db="EMBL/GenBank/DDBJ databases">
        <authorList>
            <person name="Peeters C."/>
        </authorList>
    </citation>
    <scope>NUCLEOTIDE SEQUENCE</scope>
    <source>
        <strain evidence="14">LMG 29320</strain>
    </source>
</reference>
<name>A0A158C277_9BURK</name>
<comment type="subcellular location">
    <subcellularLocation>
        <location evidence="2 12">Cytoplasm</location>
    </subcellularLocation>
</comment>
<dbReference type="EC" id="2.2.1.2" evidence="6 12"/>
<dbReference type="FunFam" id="3.20.20.70:FF:000002">
    <property type="entry name" value="Transaldolase"/>
    <property type="match status" value="1"/>
</dbReference>
<dbReference type="PANTHER" id="PTHR10683">
    <property type="entry name" value="TRANSALDOLASE"/>
    <property type="match status" value="1"/>
</dbReference>
<dbReference type="Gene3D" id="3.20.20.70">
    <property type="entry name" value="Aldolase class I"/>
    <property type="match status" value="1"/>
</dbReference>
<dbReference type="AlphaFoldDB" id="A0A158C277"/>
<evidence type="ECO:0000256" key="1">
    <source>
        <dbReference type="ARBA" id="ARBA00003518"/>
    </source>
</evidence>
<evidence type="ECO:0000256" key="3">
    <source>
        <dbReference type="ARBA" id="ARBA00004857"/>
    </source>
</evidence>
<proteinExistence type="inferred from homology"/>
<dbReference type="PROSITE" id="PS01054">
    <property type="entry name" value="TRANSALDOLASE_1"/>
    <property type="match status" value="1"/>
</dbReference>
<dbReference type="EMBL" id="FCNX02000008">
    <property type="protein sequence ID" value="SAK76422.1"/>
    <property type="molecule type" value="Genomic_DNA"/>
</dbReference>
<dbReference type="InterPro" id="IPR018225">
    <property type="entry name" value="Transaldolase_AS"/>
</dbReference>
<comment type="pathway">
    <text evidence="3 12 13">Carbohydrate degradation; pentose phosphate pathway; D-glyceraldehyde 3-phosphate and beta-D-fructose 6-phosphate from D-ribose 5-phosphate and D-xylulose 5-phosphate (non-oxidative stage): step 2/3.</text>
</comment>
<evidence type="ECO:0000256" key="2">
    <source>
        <dbReference type="ARBA" id="ARBA00004496"/>
    </source>
</evidence>
<dbReference type="InterPro" id="IPR013785">
    <property type="entry name" value="Aldolase_TIM"/>
</dbReference>
<dbReference type="HAMAP" id="MF_00492">
    <property type="entry name" value="Transaldolase_1"/>
    <property type="match status" value="1"/>
</dbReference>
<keyword evidence="10 12" id="KW-0704">Schiff base</keyword>
<comment type="similarity">
    <text evidence="4 12 13">Belongs to the transaldolase family. Type 1 subfamily.</text>
</comment>
<dbReference type="CDD" id="cd00957">
    <property type="entry name" value="Transaldolase_TalAB"/>
    <property type="match status" value="1"/>
</dbReference>
<evidence type="ECO:0000256" key="6">
    <source>
        <dbReference type="ARBA" id="ARBA00013151"/>
    </source>
</evidence>
<dbReference type="OrthoDB" id="9809101at2"/>
<dbReference type="GO" id="GO:0005737">
    <property type="term" value="C:cytoplasm"/>
    <property type="evidence" value="ECO:0007669"/>
    <property type="project" value="UniProtKB-SubCell"/>
</dbReference>
<evidence type="ECO:0000256" key="4">
    <source>
        <dbReference type="ARBA" id="ARBA00008012"/>
    </source>
</evidence>
<dbReference type="PANTHER" id="PTHR10683:SF18">
    <property type="entry name" value="TRANSALDOLASE"/>
    <property type="match status" value="1"/>
</dbReference>
<dbReference type="InterPro" id="IPR004730">
    <property type="entry name" value="Transaldolase_1"/>
</dbReference>
<dbReference type="RefSeq" id="WP_061135716.1">
    <property type="nucleotide sequence ID" value="NZ_FCNX02000008.1"/>
</dbReference>
<dbReference type="GO" id="GO:0005975">
    <property type="term" value="P:carbohydrate metabolic process"/>
    <property type="evidence" value="ECO:0007669"/>
    <property type="project" value="InterPro"/>
</dbReference>
<dbReference type="UniPathway" id="UPA00115">
    <property type="reaction ID" value="UER00414"/>
</dbReference>
<keyword evidence="8 12" id="KW-0808">Transferase</keyword>
<dbReference type="PROSITE" id="PS00958">
    <property type="entry name" value="TRANSALDOLASE_2"/>
    <property type="match status" value="1"/>
</dbReference>
<dbReference type="NCBIfam" id="NF009001">
    <property type="entry name" value="PRK12346.1"/>
    <property type="match status" value="1"/>
</dbReference>
<gene>
    <name evidence="12" type="primary">tal</name>
    <name evidence="14" type="ORF">AWB77_03564</name>
</gene>
<protein>
    <recommendedName>
        <fullName evidence="6 12">Transaldolase</fullName>
        <ecNumber evidence="6 12">2.2.1.2</ecNumber>
    </recommendedName>
</protein>
<keyword evidence="7 12" id="KW-0963">Cytoplasm</keyword>
<feature type="active site" description="Schiff-base intermediate with substrate" evidence="12">
    <location>
        <position position="126"/>
    </location>
</feature>
<keyword evidence="9 12" id="KW-0570">Pentose shunt</keyword>
<keyword evidence="15" id="KW-1185">Reference proteome</keyword>
<evidence type="ECO:0000256" key="11">
    <source>
        <dbReference type="ARBA" id="ARBA00048810"/>
    </source>
</evidence>
<evidence type="ECO:0000313" key="15">
    <source>
        <dbReference type="Proteomes" id="UP000054903"/>
    </source>
</evidence>
<comment type="catalytic activity">
    <reaction evidence="11 12 13">
        <text>D-sedoheptulose 7-phosphate + D-glyceraldehyde 3-phosphate = D-erythrose 4-phosphate + beta-D-fructose 6-phosphate</text>
        <dbReference type="Rhea" id="RHEA:17053"/>
        <dbReference type="ChEBI" id="CHEBI:16897"/>
        <dbReference type="ChEBI" id="CHEBI:57483"/>
        <dbReference type="ChEBI" id="CHEBI:57634"/>
        <dbReference type="ChEBI" id="CHEBI:59776"/>
        <dbReference type="EC" id="2.2.1.2"/>
    </reaction>
</comment>
<comment type="function">
    <text evidence="1 12 13">Transaldolase is important for the balance of metabolites in the pentose-phosphate pathway.</text>
</comment>
<dbReference type="GO" id="GO:0004801">
    <property type="term" value="F:transaldolase activity"/>
    <property type="evidence" value="ECO:0007669"/>
    <property type="project" value="UniProtKB-UniRule"/>
</dbReference>
<dbReference type="NCBIfam" id="TIGR00874">
    <property type="entry name" value="talAB"/>
    <property type="match status" value="1"/>
</dbReference>
<dbReference type="STRING" id="1777138.AWB77_03564"/>
<evidence type="ECO:0000256" key="13">
    <source>
        <dbReference type="RuleBase" id="RU004155"/>
    </source>
</evidence>
<organism evidence="14 15">
    <name type="scientific">Caballeronia fortuita</name>
    <dbReference type="NCBI Taxonomy" id="1777138"/>
    <lineage>
        <taxon>Bacteria</taxon>
        <taxon>Pseudomonadati</taxon>
        <taxon>Pseudomonadota</taxon>
        <taxon>Betaproteobacteria</taxon>
        <taxon>Burkholderiales</taxon>
        <taxon>Burkholderiaceae</taxon>
        <taxon>Caballeronia</taxon>
    </lineage>
</organism>
<sequence length="317" mass="35084">MTSALDQLKQYTTVVADTGDFQQFIAYKPQDATTNPSLILKAVQKDDYKPLLEKTVKEHAGKPMPQIIDNLLVAFGTEILKIVPGRVSTEVDARLSFDTKASIDKGREIIKLYENAGIDRKRVLIKLASTWEGIRAAEVLQKEGIHCNMTLLFSLAQAVACAEAGAQLISPFVGRIYDWYKKSAGAEWDEVKNGGANDPGVQSVRRIYAYYKKFGYKTEVMGASFRTVSQITELAGCDLLTISPDLLKKLADSNDTVERKLSPENVKNENVEKIAVDEPTFRFLVNDDAMATEKLAEGIRAFAADAIKLEKLITALQ</sequence>
<dbReference type="Proteomes" id="UP000054903">
    <property type="component" value="Unassembled WGS sequence"/>
</dbReference>
<dbReference type="Pfam" id="PF00923">
    <property type="entry name" value="TAL_FSA"/>
    <property type="match status" value="1"/>
</dbReference>
<evidence type="ECO:0000256" key="9">
    <source>
        <dbReference type="ARBA" id="ARBA00023126"/>
    </source>
</evidence>
<comment type="subunit">
    <text evidence="5">Homodimer.</text>
</comment>
<evidence type="ECO:0000256" key="7">
    <source>
        <dbReference type="ARBA" id="ARBA00022490"/>
    </source>
</evidence>
<accession>A0A158C277</accession>
<evidence type="ECO:0000256" key="10">
    <source>
        <dbReference type="ARBA" id="ARBA00023270"/>
    </source>
</evidence>
<evidence type="ECO:0000256" key="5">
    <source>
        <dbReference type="ARBA" id="ARBA00011738"/>
    </source>
</evidence>